<evidence type="ECO:0000256" key="1">
    <source>
        <dbReference type="ARBA" id="ARBA00004651"/>
    </source>
</evidence>
<dbReference type="InterPro" id="IPR036640">
    <property type="entry name" value="ABC1_TM_sf"/>
</dbReference>
<dbReference type="EMBL" id="JACIDT010000014">
    <property type="protein sequence ID" value="MBB3927675.1"/>
    <property type="molecule type" value="Genomic_DNA"/>
</dbReference>
<dbReference type="GO" id="GO:0140359">
    <property type="term" value="F:ABC-type transporter activity"/>
    <property type="evidence" value="ECO:0007669"/>
    <property type="project" value="InterPro"/>
</dbReference>
<dbReference type="GO" id="GO:0016887">
    <property type="term" value="F:ATP hydrolysis activity"/>
    <property type="evidence" value="ECO:0007669"/>
    <property type="project" value="InterPro"/>
</dbReference>
<dbReference type="GO" id="GO:0034040">
    <property type="term" value="F:ATPase-coupled lipid transmembrane transporter activity"/>
    <property type="evidence" value="ECO:0007669"/>
    <property type="project" value="TreeGrafter"/>
</dbReference>
<dbReference type="InterPro" id="IPR017871">
    <property type="entry name" value="ABC_transporter-like_CS"/>
</dbReference>
<dbReference type="PANTHER" id="PTHR24221">
    <property type="entry name" value="ATP-BINDING CASSETTE SUB-FAMILY B"/>
    <property type="match status" value="1"/>
</dbReference>
<organism evidence="10 11">
    <name type="scientific">Sphingobium jiangsuense</name>
    <dbReference type="NCBI Taxonomy" id="870476"/>
    <lineage>
        <taxon>Bacteria</taxon>
        <taxon>Pseudomonadati</taxon>
        <taxon>Pseudomonadota</taxon>
        <taxon>Alphaproteobacteria</taxon>
        <taxon>Sphingomonadales</taxon>
        <taxon>Sphingomonadaceae</taxon>
        <taxon>Sphingobium</taxon>
    </lineage>
</organism>
<dbReference type="PROSITE" id="PS50929">
    <property type="entry name" value="ABC_TM1F"/>
    <property type="match status" value="1"/>
</dbReference>
<feature type="domain" description="ABC transmembrane type-1" evidence="9">
    <location>
        <begin position="23"/>
        <end position="268"/>
    </location>
</feature>
<keyword evidence="4 10" id="KW-0067">ATP-binding</keyword>
<accession>A0A7W6FR62</accession>
<keyword evidence="11" id="KW-1185">Reference proteome</keyword>
<feature type="domain" description="ABC transporter" evidence="8">
    <location>
        <begin position="308"/>
        <end position="537"/>
    </location>
</feature>
<protein>
    <submittedName>
        <fullName evidence="10">ATP-binding cassette subfamily C protein CydC</fullName>
    </submittedName>
</protein>
<evidence type="ECO:0000259" key="8">
    <source>
        <dbReference type="PROSITE" id="PS50893"/>
    </source>
</evidence>
<dbReference type="PANTHER" id="PTHR24221:SF261">
    <property type="entry name" value="GLUTATHIONE_L-CYSTEINE TRANSPORT SYSTEM ATP-BINDING_PERMEASE PROTEIN CYDD"/>
    <property type="match status" value="1"/>
</dbReference>
<dbReference type="InterPro" id="IPR011527">
    <property type="entry name" value="ABC1_TM_dom"/>
</dbReference>
<evidence type="ECO:0000256" key="4">
    <source>
        <dbReference type="ARBA" id="ARBA00022840"/>
    </source>
</evidence>
<comment type="subcellular location">
    <subcellularLocation>
        <location evidence="1">Cell membrane</location>
        <topology evidence="1">Multi-pass membrane protein</topology>
    </subcellularLocation>
</comment>
<dbReference type="RefSeq" id="WP_188073142.1">
    <property type="nucleotide sequence ID" value="NZ_JACIDT010000014.1"/>
</dbReference>
<dbReference type="InterPro" id="IPR027417">
    <property type="entry name" value="P-loop_NTPase"/>
</dbReference>
<proteinExistence type="predicted"/>
<keyword evidence="3" id="KW-0547">Nucleotide-binding</keyword>
<name>A0A7W6FR62_9SPHN</name>
<keyword evidence="5 7" id="KW-1133">Transmembrane helix</keyword>
<evidence type="ECO:0000256" key="2">
    <source>
        <dbReference type="ARBA" id="ARBA00022692"/>
    </source>
</evidence>
<reference evidence="10 11" key="1">
    <citation type="submission" date="2020-08" db="EMBL/GenBank/DDBJ databases">
        <title>Genomic Encyclopedia of Type Strains, Phase IV (KMG-IV): sequencing the most valuable type-strain genomes for metagenomic binning, comparative biology and taxonomic classification.</title>
        <authorList>
            <person name="Goeker M."/>
        </authorList>
    </citation>
    <scope>NUCLEOTIDE SEQUENCE [LARGE SCALE GENOMIC DNA]</scope>
    <source>
        <strain evidence="10 11">DSM 26189</strain>
    </source>
</reference>
<dbReference type="InterPro" id="IPR003593">
    <property type="entry name" value="AAA+_ATPase"/>
</dbReference>
<dbReference type="InterPro" id="IPR003439">
    <property type="entry name" value="ABC_transporter-like_ATP-bd"/>
</dbReference>
<dbReference type="InterPro" id="IPR039421">
    <property type="entry name" value="Type_1_exporter"/>
</dbReference>
<dbReference type="Gene3D" id="1.20.1560.10">
    <property type="entry name" value="ABC transporter type 1, transmembrane domain"/>
    <property type="match status" value="1"/>
</dbReference>
<dbReference type="Proteomes" id="UP000571950">
    <property type="component" value="Unassembled WGS sequence"/>
</dbReference>
<feature type="transmembrane region" description="Helical" evidence="7">
    <location>
        <begin position="248"/>
        <end position="269"/>
    </location>
</feature>
<feature type="transmembrane region" description="Helical" evidence="7">
    <location>
        <begin position="21"/>
        <end position="45"/>
    </location>
</feature>
<evidence type="ECO:0000256" key="5">
    <source>
        <dbReference type="ARBA" id="ARBA00022989"/>
    </source>
</evidence>
<feature type="transmembrane region" description="Helical" evidence="7">
    <location>
        <begin position="161"/>
        <end position="181"/>
    </location>
</feature>
<dbReference type="GO" id="GO:0005524">
    <property type="term" value="F:ATP binding"/>
    <property type="evidence" value="ECO:0007669"/>
    <property type="project" value="UniProtKB-KW"/>
</dbReference>
<evidence type="ECO:0000259" key="9">
    <source>
        <dbReference type="PROSITE" id="PS50929"/>
    </source>
</evidence>
<gene>
    <name evidence="10" type="ORF">GGR43_003408</name>
</gene>
<evidence type="ECO:0000313" key="10">
    <source>
        <dbReference type="EMBL" id="MBB3927675.1"/>
    </source>
</evidence>
<dbReference type="PROSITE" id="PS50893">
    <property type="entry name" value="ABC_TRANSPORTER_2"/>
    <property type="match status" value="1"/>
</dbReference>
<dbReference type="SUPFAM" id="SSF90123">
    <property type="entry name" value="ABC transporter transmembrane region"/>
    <property type="match status" value="1"/>
</dbReference>
<keyword evidence="2 7" id="KW-0812">Transmembrane</keyword>
<evidence type="ECO:0000256" key="3">
    <source>
        <dbReference type="ARBA" id="ARBA00022741"/>
    </source>
</evidence>
<evidence type="ECO:0000313" key="11">
    <source>
        <dbReference type="Proteomes" id="UP000571950"/>
    </source>
</evidence>
<evidence type="ECO:0000256" key="7">
    <source>
        <dbReference type="SAM" id="Phobius"/>
    </source>
</evidence>
<dbReference type="SUPFAM" id="SSF52540">
    <property type="entry name" value="P-loop containing nucleoside triphosphate hydrolases"/>
    <property type="match status" value="1"/>
</dbReference>
<sequence length="538" mass="55306">MNKADPETLLARAIAPQRPAVRAGMLCAAVAAVAGVCLLGLSGWFITGAALAGLGGVLVAQSYNYMLPSALIRLLAILRTASRYGERYYSHKAALLALATVRARLFDAILAARDARAWSAGEAVAGLVQDIGALEDRLVRKPALPAALAGGGAGLALTLLAGPWAALALLAILILLPWAALRLSPPMLNRPAAELAGALGRLKTDMIGYAQASPEIVAYGMAPALQQALEAEARTADRARLRLARGEALIGGLLTLGGGVAMAAALLLSDGPLPLRVLAALASAGAVESLGALVRGIMRDAVVGAGLERLRALAAQGEAGPASMAVEGLAGETLELPTPSGPLLLKAGERLAIIGPSGSGKTRLAEGLAGIRPQEGGGIRIDGHALADLPPDQVRALFALSPQEGGLLSGTVLDNLRLARPGIPEAEMWEALEAASLAQEVRAMPDGLNQWLGDGGMRLSGGQRKRLSIARALLAGRRWLVLDEPSEGLDAATEARLMRGLDGWLRRTGAGLILITHRPAPLALCERRFDLGAAASGN</sequence>
<dbReference type="Pfam" id="PF00005">
    <property type="entry name" value="ABC_tran"/>
    <property type="match status" value="1"/>
</dbReference>
<dbReference type="SMART" id="SM00382">
    <property type="entry name" value="AAA"/>
    <property type="match status" value="1"/>
</dbReference>
<comment type="caution">
    <text evidence="10">The sequence shown here is derived from an EMBL/GenBank/DDBJ whole genome shotgun (WGS) entry which is preliminary data.</text>
</comment>
<dbReference type="Gene3D" id="3.40.50.300">
    <property type="entry name" value="P-loop containing nucleotide triphosphate hydrolases"/>
    <property type="match status" value="1"/>
</dbReference>
<keyword evidence="6 7" id="KW-0472">Membrane</keyword>
<dbReference type="GO" id="GO:0005886">
    <property type="term" value="C:plasma membrane"/>
    <property type="evidence" value="ECO:0007669"/>
    <property type="project" value="UniProtKB-SubCell"/>
</dbReference>
<evidence type="ECO:0000256" key="6">
    <source>
        <dbReference type="ARBA" id="ARBA00023136"/>
    </source>
</evidence>
<dbReference type="AlphaFoldDB" id="A0A7W6FR62"/>
<dbReference type="PROSITE" id="PS00211">
    <property type="entry name" value="ABC_TRANSPORTER_1"/>
    <property type="match status" value="1"/>
</dbReference>